<dbReference type="GO" id="GO:0007064">
    <property type="term" value="P:mitotic sister chromatid cohesion"/>
    <property type="evidence" value="ECO:0007669"/>
    <property type="project" value="InterPro"/>
</dbReference>
<dbReference type="CDD" id="cd19953">
    <property type="entry name" value="PDS5"/>
    <property type="match status" value="1"/>
</dbReference>
<feature type="compositionally biased region" description="Acidic residues" evidence="6">
    <location>
        <begin position="1138"/>
        <end position="1155"/>
    </location>
</feature>
<dbReference type="OrthoDB" id="200660at2759"/>
<keyword evidence="8" id="KW-1185">Reference proteome</keyword>
<sequence>MAAKSKAKARRGETRKGTVGSGRKKELEKELERLRGISNGDLNLEEAKKIGLELSSNEALENNDGYIRVLTASCCAQLLRIVAPEIPFASDQTLYDVFVLILQALKETNKSTDVVWFGLLETLASVKICNLAVGLQPEHDSKDLVIELFRCLFERLQDDHGANIEANMINIMVACLEESDRVIPAVLEVLLEYLLEPSKKRVYHTAQQVINKASDVLQNLLSLFFNSALVDVKGASENSALKEHTHTLIYEVHKINPSLLLYVLPNVCLQLQVDDLDTRSNAIALMGRLFASSHADYGAQYMKNFRDFLGRFRDKKKEIRLQMVQVCAIIAQRKPDLMQLIEPEMKDRLQDTEWEVRRIAMNELCDLAAKSVKSVSPACLREVGERMKDKKPLIRKEAMTGLAQIYAAHVSIALSQGNHEIPADAQTLSWVPDYVLKCFAYREQELKLRVVQLLDDILLPKSTTELHRMKGLIFMWKHLDDVSKEAFRRIMLERVASRNAMLQFIEIKNRMRQKKNANGQTPEVKHMQQVLKDLQPLLPETEGWTGLTEKLALWKDMKILKYLEVLCSPTSSSNAIRQAREDLIKMLGSKTPLGSFMKNVCRKLALLTINSSSLECLLSLVQEARDAKAVVEILHFIATSAPFLIEGHLSTLQTLLSDHTQPACVLDLLVAHGKHLKAQKLSSLQNNGLRKTLLEHCQNATTIDIVKKSARALCLLFQPFKELTDWAQKLFKESDKEDTELQALAAFTKYLQISNITKTKFDPLVDEVAESSKAKMKKKDAITYCLRLSVLVHIVVHQFKTDIEAARSLLDVLVKSLTSSQFIVRQTAAIGMLKMVCVPDLEAAIEVTEWHLLGYTMVDEELSVRQAFLKKLSSTLLRYSLPYIHKYVAFVPLNAEDPDADFKKQARSLLTMAVARLRHSYEARDEEESDEASSLMVPEYILPYTIHLVLHPPTPDHRCSDALKMLLDSLVSNVASEADNISFLLQMLHKMGTCHDIEDASSTALYKHLAQCSTWLKSKIKNQVNLKPYPGQIFLPKQLFAPGKVADVASGSEESEDEHKSKKRPSKPATGPRPKKAKPTPTIEKTSEAPVRRMPSRVAKADTDMAESSSDEEAEVEPSSSIRKFLVPTKQNEKEAAETSDEEETKGRDSDDEDMTSYRSRRRR</sequence>
<evidence type="ECO:0000256" key="2">
    <source>
        <dbReference type="ARBA" id="ARBA00022618"/>
    </source>
</evidence>
<evidence type="ECO:0000313" key="7">
    <source>
        <dbReference type="EMBL" id="OQS02392.1"/>
    </source>
</evidence>
<gene>
    <name evidence="7" type="ORF">THRCLA_05227</name>
</gene>
<keyword evidence="4" id="KW-0539">Nucleus</keyword>
<dbReference type="SUPFAM" id="SSF48371">
    <property type="entry name" value="ARM repeat"/>
    <property type="match status" value="1"/>
</dbReference>
<dbReference type="Pfam" id="PF20168">
    <property type="entry name" value="PDS5"/>
    <property type="match status" value="1"/>
</dbReference>
<feature type="region of interest" description="Disordered" evidence="6">
    <location>
        <begin position="1"/>
        <end position="27"/>
    </location>
</feature>
<name>A0A1V9ZWJ1_9STRA</name>
<dbReference type="InterPro" id="IPR011989">
    <property type="entry name" value="ARM-like"/>
</dbReference>
<comment type="subcellular location">
    <subcellularLocation>
        <location evidence="1">Nucleus</location>
    </subcellularLocation>
</comment>
<reference evidence="7 8" key="1">
    <citation type="journal article" date="2014" name="Genome Biol. Evol.">
        <title>The secreted proteins of Achlya hypogyna and Thraustotheca clavata identify the ancestral oomycete secretome and reveal gene acquisitions by horizontal gene transfer.</title>
        <authorList>
            <person name="Misner I."/>
            <person name="Blouin N."/>
            <person name="Leonard G."/>
            <person name="Richards T.A."/>
            <person name="Lane C.E."/>
        </authorList>
    </citation>
    <scope>NUCLEOTIDE SEQUENCE [LARGE SCALE GENOMIC DNA]</scope>
    <source>
        <strain evidence="7 8">ATCC 34112</strain>
    </source>
</reference>
<feature type="region of interest" description="Disordered" evidence="6">
    <location>
        <begin position="1046"/>
        <end position="1164"/>
    </location>
</feature>
<evidence type="ECO:0000256" key="5">
    <source>
        <dbReference type="ARBA" id="ARBA00023306"/>
    </source>
</evidence>
<accession>A0A1V9ZWJ1</accession>
<dbReference type="PANTHER" id="PTHR12663">
    <property type="entry name" value="ANDROGEN INDUCED INHIBITOR OF PROLIFERATION AS3 / PDS5-RELATED"/>
    <property type="match status" value="1"/>
</dbReference>
<evidence type="ECO:0000256" key="1">
    <source>
        <dbReference type="ARBA" id="ARBA00004123"/>
    </source>
</evidence>
<keyword evidence="3" id="KW-0498">Mitosis</keyword>
<dbReference type="EMBL" id="JNBS01001135">
    <property type="protein sequence ID" value="OQS02392.1"/>
    <property type="molecule type" value="Genomic_DNA"/>
</dbReference>
<dbReference type="Proteomes" id="UP000243217">
    <property type="component" value="Unassembled WGS sequence"/>
</dbReference>
<dbReference type="GO" id="GO:0051301">
    <property type="term" value="P:cell division"/>
    <property type="evidence" value="ECO:0007669"/>
    <property type="project" value="UniProtKB-KW"/>
</dbReference>
<proteinExistence type="predicted"/>
<dbReference type="STRING" id="74557.A0A1V9ZWJ1"/>
<protein>
    <submittedName>
        <fullName evidence="7">Sister chromatid cohesion protein PDS5</fullName>
    </submittedName>
</protein>
<dbReference type="PANTHER" id="PTHR12663:SF0">
    <property type="entry name" value="PRECOCIOUS DISSOCIATION OF SISTERS 5, ISOFORM A"/>
    <property type="match status" value="1"/>
</dbReference>
<dbReference type="AlphaFoldDB" id="A0A1V9ZWJ1"/>
<evidence type="ECO:0000256" key="3">
    <source>
        <dbReference type="ARBA" id="ARBA00022776"/>
    </source>
</evidence>
<evidence type="ECO:0000256" key="4">
    <source>
        <dbReference type="ARBA" id="ARBA00023242"/>
    </source>
</evidence>
<comment type="caution">
    <text evidence="7">The sequence shown here is derived from an EMBL/GenBank/DDBJ whole genome shotgun (WGS) entry which is preliminary data.</text>
</comment>
<dbReference type="GO" id="GO:0005634">
    <property type="term" value="C:nucleus"/>
    <property type="evidence" value="ECO:0007669"/>
    <property type="project" value="UniProtKB-SubCell"/>
</dbReference>
<dbReference type="InterPro" id="IPR016024">
    <property type="entry name" value="ARM-type_fold"/>
</dbReference>
<evidence type="ECO:0000313" key="8">
    <source>
        <dbReference type="Proteomes" id="UP000243217"/>
    </source>
</evidence>
<dbReference type="InterPro" id="IPR039776">
    <property type="entry name" value="Pds5"/>
</dbReference>
<dbReference type="GO" id="GO:0006281">
    <property type="term" value="P:DNA repair"/>
    <property type="evidence" value="ECO:0007669"/>
    <property type="project" value="TreeGrafter"/>
</dbReference>
<dbReference type="GO" id="GO:0000785">
    <property type="term" value="C:chromatin"/>
    <property type="evidence" value="ECO:0007669"/>
    <property type="project" value="TreeGrafter"/>
</dbReference>
<evidence type="ECO:0000256" key="6">
    <source>
        <dbReference type="SAM" id="MobiDB-lite"/>
    </source>
</evidence>
<organism evidence="7 8">
    <name type="scientific">Thraustotheca clavata</name>
    <dbReference type="NCBI Taxonomy" id="74557"/>
    <lineage>
        <taxon>Eukaryota</taxon>
        <taxon>Sar</taxon>
        <taxon>Stramenopiles</taxon>
        <taxon>Oomycota</taxon>
        <taxon>Saprolegniomycetes</taxon>
        <taxon>Saprolegniales</taxon>
        <taxon>Achlyaceae</taxon>
        <taxon>Thraustotheca</taxon>
    </lineage>
</organism>
<dbReference type="Gene3D" id="1.25.10.10">
    <property type="entry name" value="Leucine-rich Repeat Variant"/>
    <property type="match status" value="1"/>
</dbReference>
<keyword evidence="5" id="KW-0131">Cell cycle</keyword>
<keyword evidence="2" id="KW-0132">Cell division</keyword>